<evidence type="ECO:0000259" key="4">
    <source>
        <dbReference type="Pfam" id="PF03015"/>
    </source>
</evidence>
<dbReference type="InterPro" id="IPR036291">
    <property type="entry name" value="NAD(P)-bd_dom_sf"/>
</dbReference>
<name>A0ABX1GB86_9GAMM</name>
<evidence type="ECO:0000313" key="6">
    <source>
        <dbReference type="EMBL" id="NKI16211.1"/>
    </source>
</evidence>
<dbReference type="InterPro" id="IPR013120">
    <property type="entry name" value="FAR_NAD-bd"/>
</dbReference>
<feature type="domain" description="Fatty acyl-CoA reductase C-terminal" evidence="4">
    <location>
        <begin position="416"/>
        <end position="493"/>
    </location>
</feature>
<gene>
    <name evidence="6" type="ORF">HCU74_02140</name>
</gene>
<evidence type="ECO:0000259" key="5">
    <source>
        <dbReference type="Pfam" id="PF07993"/>
    </source>
</evidence>
<organism evidence="6 7">
    <name type="scientific">Spongiibacter thalassae</name>
    <dbReference type="NCBI Taxonomy" id="2721624"/>
    <lineage>
        <taxon>Bacteria</taxon>
        <taxon>Pseudomonadati</taxon>
        <taxon>Pseudomonadota</taxon>
        <taxon>Gammaproteobacteria</taxon>
        <taxon>Cellvibrionales</taxon>
        <taxon>Spongiibacteraceae</taxon>
        <taxon>Spongiibacter</taxon>
    </lineage>
</organism>
<dbReference type="CDD" id="cd05236">
    <property type="entry name" value="FAR-N_SDR_e"/>
    <property type="match status" value="1"/>
</dbReference>
<evidence type="ECO:0000313" key="7">
    <source>
        <dbReference type="Proteomes" id="UP000765845"/>
    </source>
</evidence>
<dbReference type="Proteomes" id="UP000765845">
    <property type="component" value="Unassembled WGS sequence"/>
</dbReference>
<dbReference type="SUPFAM" id="SSF51735">
    <property type="entry name" value="NAD(P)-binding Rossmann-fold domains"/>
    <property type="match status" value="1"/>
</dbReference>
<keyword evidence="7" id="KW-1185">Reference proteome</keyword>
<comment type="similarity">
    <text evidence="1">Belongs to the fatty acyl-CoA reductase family.</text>
</comment>
<dbReference type="PANTHER" id="PTHR11011:SF45">
    <property type="entry name" value="FATTY ACYL-COA REDUCTASE CG8306-RELATED"/>
    <property type="match status" value="1"/>
</dbReference>
<evidence type="ECO:0000256" key="1">
    <source>
        <dbReference type="ARBA" id="ARBA00005928"/>
    </source>
</evidence>
<evidence type="ECO:0000256" key="3">
    <source>
        <dbReference type="ARBA" id="ARBA00023098"/>
    </source>
</evidence>
<proteinExistence type="inferred from homology"/>
<dbReference type="InterPro" id="IPR026055">
    <property type="entry name" value="FAR"/>
</dbReference>
<dbReference type="Gene3D" id="3.40.50.720">
    <property type="entry name" value="NAD(P)-binding Rossmann-like Domain"/>
    <property type="match status" value="1"/>
</dbReference>
<sequence>MRMKELDLSKSQTIAALRGRRVLITGATGFLGKVVMEKLIRTVPDVGGIYLLMRGNRHYKDARSRFLHEIATSSVFDALREERGKWFEEFCEHRVHCVTGEVTAPRFGLSRSAFNTLASDVDAIINSAASVNFREELDKALEINTLSLNNIAELAEASGNVPLIQVSTCYVNGFNQGEIKEQVLAPQGKELPRHEQGYFEIYSCVAALQEKIEHVRGQFEGRALKGALIDLGIEEAQAAGWNDTYTYTKWLGEQLLLKMLRGYPMTIVRPSIIESTLREPKPGWIEGVKVADAILLAYARGKVSFFPGKRSGVIDLIPADLVANSILLALAEQFIDPGKHRIYQCCSGGRNPLTMGNFIDHITAEAKENYQHYDKLFQKPPQRDFKAVDKRLFTLVISTVRLALALFNQCLSKLGLRKKVRAKKNIDAAIELSAIFSFYAVPKYRFHNDRLLSLSKAMGAVDQVLFPVDSGAIDWQDYIRNVHIAGLNHYALNGQAHSTRSTSSAIEAAAKAITEKQPQRVPAKGEKA</sequence>
<comment type="caution">
    <text evidence="6">The sequence shown here is derived from an EMBL/GenBank/DDBJ whole genome shotgun (WGS) entry which is preliminary data.</text>
</comment>
<dbReference type="Pfam" id="PF03015">
    <property type="entry name" value="Sterile"/>
    <property type="match status" value="1"/>
</dbReference>
<dbReference type="Pfam" id="PF07993">
    <property type="entry name" value="NAD_binding_4"/>
    <property type="match status" value="1"/>
</dbReference>
<evidence type="ECO:0000256" key="2">
    <source>
        <dbReference type="ARBA" id="ARBA00022516"/>
    </source>
</evidence>
<dbReference type="PANTHER" id="PTHR11011">
    <property type="entry name" value="MALE STERILITY PROTEIN 2-RELATED"/>
    <property type="match status" value="1"/>
</dbReference>
<keyword evidence="2" id="KW-0444">Lipid biosynthesis</keyword>
<accession>A0ABX1GB86</accession>
<keyword evidence="3" id="KW-0443">Lipid metabolism</keyword>
<dbReference type="CDD" id="cd09071">
    <property type="entry name" value="FAR_C"/>
    <property type="match status" value="1"/>
</dbReference>
<protein>
    <submittedName>
        <fullName evidence="6">NAD-dependent epimerase/dehydratase family protein</fullName>
    </submittedName>
</protein>
<feature type="domain" description="Thioester reductase (TE)" evidence="5">
    <location>
        <begin position="24"/>
        <end position="326"/>
    </location>
</feature>
<dbReference type="EMBL" id="JAAWWK010000001">
    <property type="protein sequence ID" value="NKI16211.1"/>
    <property type="molecule type" value="Genomic_DNA"/>
</dbReference>
<reference evidence="6 7" key="1">
    <citation type="submission" date="2020-04" db="EMBL/GenBank/DDBJ databases">
        <authorList>
            <person name="Yoon J."/>
        </authorList>
    </citation>
    <scope>NUCLEOTIDE SEQUENCE [LARGE SCALE GENOMIC DNA]</scope>
    <source>
        <strain evidence="6 7">KMU-166</strain>
    </source>
</reference>
<dbReference type="InterPro" id="IPR033640">
    <property type="entry name" value="FAR_C"/>
</dbReference>